<dbReference type="OrthoDB" id="884457at2"/>
<evidence type="ECO:0000313" key="2">
    <source>
        <dbReference type="Proteomes" id="UP000199029"/>
    </source>
</evidence>
<dbReference type="AlphaFoldDB" id="A0A1I6ATG1"/>
<dbReference type="Proteomes" id="UP000199029">
    <property type="component" value="Unassembled WGS sequence"/>
</dbReference>
<protein>
    <submittedName>
        <fullName evidence="1">Uncharacterized protein</fullName>
    </submittedName>
</protein>
<sequence>MSRFNPASSGPALDAAIDAIKGDLTALPAASQLDSWMRLLDGTGTGAQGAMLEEMTSLKGYISKGDVANISHSLRTLGQLTTKAATETDVDEELSSKLNRLGEALLAASTSVVG</sequence>
<evidence type="ECO:0000313" key="1">
    <source>
        <dbReference type="EMBL" id="SFQ71939.1"/>
    </source>
</evidence>
<organism evidence="1 2">
    <name type="scientific">Hymenobacter arizonensis</name>
    <name type="common">Siccationidurans arizonensis</name>
    <dbReference type="NCBI Taxonomy" id="1227077"/>
    <lineage>
        <taxon>Bacteria</taxon>
        <taxon>Pseudomonadati</taxon>
        <taxon>Bacteroidota</taxon>
        <taxon>Cytophagia</taxon>
        <taxon>Cytophagales</taxon>
        <taxon>Hymenobacteraceae</taxon>
        <taxon>Hymenobacter</taxon>
    </lineage>
</organism>
<name>A0A1I6ATG1_HYMAR</name>
<gene>
    <name evidence="1" type="ORF">SAMN04515668_3876</name>
</gene>
<dbReference type="EMBL" id="FOXS01000006">
    <property type="protein sequence ID" value="SFQ71939.1"/>
    <property type="molecule type" value="Genomic_DNA"/>
</dbReference>
<dbReference type="STRING" id="1227077.SAMN04515668_3876"/>
<reference evidence="2" key="1">
    <citation type="submission" date="2016-10" db="EMBL/GenBank/DDBJ databases">
        <authorList>
            <person name="Varghese N."/>
            <person name="Submissions S."/>
        </authorList>
    </citation>
    <scope>NUCLEOTIDE SEQUENCE [LARGE SCALE GENOMIC DNA]</scope>
    <source>
        <strain evidence="2">OR362-8,ATCC BAA-1266,JCM 13504</strain>
    </source>
</reference>
<proteinExistence type="predicted"/>
<keyword evidence="2" id="KW-1185">Reference proteome</keyword>
<dbReference type="RefSeq" id="WP_092677273.1">
    <property type="nucleotide sequence ID" value="NZ_FOXS01000006.1"/>
</dbReference>
<accession>A0A1I6ATG1</accession>